<dbReference type="EMBL" id="CAJZBQ010000005">
    <property type="protein sequence ID" value="CAG9312178.1"/>
    <property type="molecule type" value="Genomic_DNA"/>
</dbReference>
<comment type="caution">
    <text evidence="1">The sequence shown here is derived from an EMBL/GenBank/DDBJ whole genome shotgun (WGS) entry which is preliminary data.</text>
</comment>
<evidence type="ECO:0000313" key="1">
    <source>
        <dbReference type="EMBL" id="CAG9312178.1"/>
    </source>
</evidence>
<dbReference type="AlphaFoldDB" id="A0AAU9IJ15"/>
<evidence type="ECO:0008006" key="3">
    <source>
        <dbReference type="Google" id="ProtNLM"/>
    </source>
</evidence>
<keyword evidence="2" id="KW-1185">Reference proteome</keyword>
<evidence type="ECO:0000313" key="2">
    <source>
        <dbReference type="Proteomes" id="UP001162131"/>
    </source>
</evidence>
<sequence>MDMDYDFSENYDFTLPEEDSEMQIEPEWMTLNRQWTQNNPSVLFQKHSPAVLDGWVTLAPIDPGENLFTNEESMNLDKLFKPQPTPRKRSFMEKMDLPSLVEDPDNFNIDKLFADSDSSSVTSDARKRQLWTKTEEEQLFNFVNNSYPHSKIPNEAWNQLAFQMGRSMCSLRTKAAQLMKHGLHHKTESTKRVKSTKPTINHMINEALKALPNNIGTKEEIIQAIEKIYSSYLSTETNEDQKECRWKRSVKQILCTSFKKIPGFYSLKNGTKNTKITNNSMNEHIIWALSTHGNLTRKDLKCKIKEKFGENLNSTINSESNLQAWEKTLLKKLSRCPLIDTSNSDDKYTFRNTWGAQTWALTDSLLNNSIGYYLKRFKNLN</sequence>
<gene>
    <name evidence="1" type="ORF">BSTOLATCC_MIC5426</name>
</gene>
<accession>A0AAU9IJ15</accession>
<proteinExistence type="predicted"/>
<reference evidence="1" key="1">
    <citation type="submission" date="2021-09" db="EMBL/GenBank/DDBJ databases">
        <authorList>
            <consortium name="AG Swart"/>
            <person name="Singh M."/>
            <person name="Singh A."/>
            <person name="Seah K."/>
            <person name="Emmerich C."/>
        </authorList>
    </citation>
    <scope>NUCLEOTIDE SEQUENCE</scope>
    <source>
        <strain evidence="1">ATCC30299</strain>
    </source>
</reference>
<dbReference type="Proteomes" id="UP001162131">
    <property type="component" value="Unassembled WGS sequence"/>
</dbReference>
<name>A0AAU9IJ15_9CILI</name>
<protein>
    <recommendedName>
        <fullName evidence="3">Myb-like domain-containing protein</fullName>
    </recommendedName>
</protein>
<organism evidence="1 2">
    <name type="scientific">Blepharisma stoltei</name>
    <dbReference type="NCBI Taxonomy" id="1481888"/>
    <lineage>
        <taxon>Eukaryota</taxon>
        <taxon>Sar</taxon>
        <taxon>Alveolata</taxon>
        <taxon>Ciliophora</taxon>
        <taxon>Postciliodesmatophora</taxon>
        <taxon>Heterotrichea</taxon>
        <taxon>Heterotrichida</taxon>
        <taxon>Blepharismidae</taxon>
        <taxon>Blepharisma</taxon>
    </lineage>
</organism>